<reference evidence="10" key="1">
    <citation type="journal article" date="2020" name="Stud. Mycol.">
        <title>101 Dothideomycetes genomes: a test case for predicting lifestyles and emergence of pathogens.</title>
        <authorList>
            <person name="Haridas S."/>
            <person name="Albert R."/>
            <person name="Binder M."/>
            <person name="Bloem J."/>
            <person name="Labutti K."/>
            <person name="Salamov A."/>
            <person name="Andreopoulos B."/>
            <person name="Baker S."/>
            <person name="Barry K."/>
            <person name="Bills G."/>
            <person name="Bluhm B."/>
            <person name="Cannon C."/>
            <person name="Castanera R."/>
            <person name="Culley D."/>
            <person name="Daum C."/>
            <person name="Ezra D."/>
            <person name="Gonzalez J."/>
            <person name="Henrissat B."/>
            <person name="Kuo A."/>
            <person name="Liang C."/>
            <person name="Lipzen A."/>
            <person name="Lutzoni F."/>
            <person name="Magnuson J."/>
            <person name="Mondo S."/>
            <person name="Nolan M."/>
            <person name="Ohm R."/>
            <person name="Pangilinan J."/>
            <person name="Park H.-J."/>
            <person name="Ramirez L."/>
            <person name="Alfaro M."/>
            <person name="Sun H."/>
            <person name="Tritt A."/>
            <person name="Yoshinaga Y."/>
            <person name="Zwiers L.-H."/>
            <person name="Turgeon B."/>
            <person name="Goodwin S."/>
            <person name="Spatafora J."/>
            <person name="Crous P."/>
            <person name="Grigoriev I."/>
        </authorList>
    </citation>
    <scope>NUCLEOTIDE SEQUENCE</scope>
    <source>
        <strain evidence="10">CBS 133067</strain>
    </source>
</reference>
<dbReference type="GO" id="GO:0016491">
    <property type="term" value="F:oxidoreductase activity"/>
    <property type="evidence" value="ECO:0007669"/>
    <property type="project" value="UniProtKB-KW"/>
</dbReference>
<dbReference type="EMBL" id="ML978127">
    <property type="protein sequence ID" value="KAF2098388.1"/>
    <property type="molecule type" value="Genomic_DNA"/>
</dbReference>
<dbReference type="Gene3D" id="3.90.180.10">
    <property type="entry name" value="Medium-chain alcohol dehydrogenases, catalytic domain"/>
    <property type="match status" value="1"/>
</dbReference>
<evidence type="ECO:0000256" key="5">
    <source>
        <dbReference type="ARBA" id="ARBA00023002"/>
    </source>
</evidence>
<dbReference type="InterPro" id="IPR013154">
    <property type="entry name" value="ADH-like_N"/>
</dbReference>
<accession>A0A9P4IE76</accession>
<dbReference type="SUPFAM" id="SSF50129">
    <property type="entry name" value="GroES-like"/>
    <property type="match status" value="1"/>
</dbReference>
<dbReference type="InterPro" id="IPR013149">
    <property type="entry name" value="ADH-like_C"/>
</dbReference>
<comment type="similarity">
    <text evidence="2 7">Belongs to the zinc-containing alcohol dehydrogenase family.</text>
</comment>
<dbReference type="AlphaFoldDB" id="A0A9P4IE76"/>
<keyword evidence="11" id="KW-1185">Reference proteome</keyword>
<evidence type="ECO:0000256" key="6">
    <source>
        <dbReference type="ARBA" id="ARBA00023027"/>
    </source>
</evidence>
<evidence type="ECO:0000256" key="1">
    <source>
        <dbReference type="ARBA" id="ARBA00001947"/>
    </source>
</evidence>
<feature type="domain" description="Alcohol dehydrogenase-like N-terminal" evidence="9">
    <location>
        <begin position="29"/>
        <end position="141"/>
    </location>
</feature>
<dbReference type="Proteomes" id="UP000799772">
    <property type="component" value="Unassembled WGS sequence"/>
</dbReference>
<organism evidence="10 11">
    <name type="scientific">Rhizodiscina lignyota</name>
    <dbReference type="NCBI Taxonomy" id="1504668"/>
    <lineage>
        <taxon>Eukaryota</taxon>
        <taxon>Fungi</taxon>
        <taxon>Dikarya</taxon>
        <taxon>Ascomycota</taxon>
        <taxon>Pezizomycotina</taxon>
        <taxon>Dothideomycetes</taxon>
        <taxon>Pleosporomycetidae</taxon>
        <taxon>Aulographales</taxon>
        <taxon>Rhizodiscinaceae</taxon>
        <taxon>Rhizodiscina</taxon>
    </lineage>
</organism>
<protein>
    <submittedName>
        <fullName evidence="10">GroES-like protein</fullName>
    </submittedName>
</protein>
<keyword evidence="3 7" id="KW-0479">Metal-binding</keyword>
<evidence type="ECO:0000259" key="9">
    <source>
        <dbReference type="Pfam" id="PF08240"/>
    </source>
</evidence>
<dbReference type="PROSITE" id="PS00059">
    <property type="entry name" value="ADH_ZINC"/>
    <property type="match status" value="1"/>
</dbReference>
<evidence type="ECO:0000256" key="7">
    <source>
        <dbReference type="RuleBase" id="RU361277"/>
    </source>
</evidence>
<evidence type="ECO:0000256" key="2">
    <source>
        <dbReference type="ARBA" id="ARBA00008072"/>
    </source>
</evidence>
<evidence type="ECO:0000259" key="8">
    <source>
        <dbReference type="Pfam" id="PF00107"/>
    </source>
</evidence>
<gene>
    <name evidence="10" type="ORF">NA57DRAFT_77180</name>
</gene>
<dbReference type="GO" id="GO:0008270">
    <property type="term" value="F:zinc ion binding"/>
    <property type="evidence" value="ECO:0007669"/>
    <property type="project" value="InterPro"/>
</dbReference>
<dbReference type="PANTHER" id="PTHR42813">
    <property type="entry name" value="ZINC-TYPE ALCOHOL DEHYDROGENASE-LIKE"/>
    <property type="match status" value="1"/>
</dbReference>
<sequence length="385" mass="41287">MSDKMKAVHYEGPFKVSVKEVELPKLEHPDEAIIKVTTACICGSDLHMYQGRTAAQGGLVFGHENMGIITEIGPGVTLLNKGDRIVLPFNVADGRCRNCEEGKTAFCTGVNPGFAGGAYGYVAMGPYQGGQAQYLRVPYADFNALKLPPGKEHEADFALLADIFPTGWHGVQLSGFKPGESIAVFGAGPVGLMAAYSGVLRGASRVYVVDQVKERLDAAEKIGCIPINFTKSDPVQQIIDHNGDMVDRAVDAVGYQAVDASGSKEKPNIVLDQIIKVTRPTGGLGIPGLYVPADPGAPDAQSKEGQVLIPFGKLFEKGLTVGTGQCNVKAYNRYLRDLIISGRAKPSFVVSHEVGMDEAVDAYDKFDRRVDGYTKVLIHPNGTDW</sequence>
<keyword evidence="4 7" id="KW-0862">Zinc</keyword>
<dbReference type="CDD" id="cd08282">
    <property type="entry name" value="PFDH_like"/>
    <property type="match status" value="1"/>
</dbReference>
<dbReference type="Gene3D" id="3.40.50.720">
    <property type="entry name" value="NAD(P)-binding Rossmann-like Domain"/>
    <property type="match status" value="1"/>
</dbReference>
<keyword evidence="5" id="KW-0560">Oxidoreductase</keyword>
<evidence type="ECO:0000313" key="11">
    <source>
        <dbReference type="Proteomes" id="UP000799772"/>
    </source>
</evidence>
<evidence type="ECO:0000256" key="3">
    <source>
        <dbReference type="ARBA" id="ARBA00022723"/>
    </source>
</evidence>
<dbReference type="InterPro" id="IPR002328">
    <property type="entry name" value="ADH_Zn_CS"/>
</dbReference>
<dbReference type="SUPFAM" id="SSF51735">
    <property type="entry name" value="NAD(P)-binding Rossmann-fold domains"/>
    <property type="match status" value="1"/>
</dbReference>
<dbReference type="Pfam" id="PF08240">
    <property type="entry name" value="ADH_N"/>
    <property type="match status" value="1"/>
</dbReference>
<evidence type="ECO:0000256" key="4">
    <source>
        <dbReference type="ARBA" id="ARBA00022833"/>
    </source>
</evidence>
<dbReference type="InterPro" id="IPR011032">
    <property type="entry name" value="GroES-like_sf"/>
</dbReference>
<dbReference type="InterPro" id="IPR036291">
    <property type="entry name" value="NAD(P)-bd_dom_sf"/>
</dbReference>
<feature type="domain" description="Alcohol dehydrogenase-like C-terminal" evidence="8">
    <location>
        <begin position="189"/>
        <end position="258"/>
    </location>
</feature>
<proteinExistence type="inferred from homology"/>
<comment type="cofactor">
    <cofactor evidence="1 7">
        <name>Zn(2+)</name>
        <dbReference type="ChEBI" id="CHEBI:29105"/>
    </cofactor>
</comment>
<name>A0A9P4IE76_9PEZI</name>
<comment type="caution">
    <text evidence="10">The sequence shown here is derived from an EMBL/GenBank/DDBJ whole genome shotgun (WGS) entry which is preliminary data.</text>
</comment>
<dbReference type="PANTHER" id="PTHR42813:SF3">
    <property type="entry name" value="GLUTATHIONE-INDEPENDENT FORMALDEHYDE DEHYDROGENASE"/>
    <property type="match status" value="1"/>
</dbReference>
<keyword evidence="6" id="KW-0520">NAD</keyword>
<evidence type="ECO:0000313" key="10">
    <source>
        <dbReference type="EMBL" id="KAF2098388.1"/>
    </source>
</evidence>
<dbReference type="OrthoDB" id="256333at2759"/>
<dbReference type="Pfam" id="PF00107">
    <property type="entry name" value="ADH_zinc_N"/>
    <property type="match status" value="1"/>
</dbReference>